<dbReference type="Gene3D" id="1.20.1640.10">
    <property type="entry name" value="Multidrug efflux transporter AcrB transmembrane domain"/>
    <property type="match status" value="2"/>
</dbReference>
<dbReference type="PANTHER" id="PTHR33406">
    <property type="entry name" value="MEMBRANE PROTEIN MJ1562-RELATED"/>
    <property type="match status" value="1"/>
</dbReference>
<feature type="transmembrane region" description="Helical" evidence="6">
    <location>
        <begin position="407"/>
        <end position="427"/>
    </location>
</feature>
<evidence type="ECO:0000256" key="1">
    <source>
        <dbReference type="ARBA" id="ARBA00004651"/>
    </source>
</evidence>
<evidence type="ECO:0000313" key="8">
    <source>
        <dbReference type="EMBL" id="BAQ18541.1"/>
    </source>
</evidence>
<dbReference type="STRING" id="1384459.GL4_3109"/>
<dbReference type="SUPFAM" id="SSF82866">
    <property type="entry name" value="Multidrug efflux transporter AcrB transmembrane domain"/>
    <property type="match status" value="2"/>
</dbReference>
<dbReference type="HOGENOM" id="CLU_008861_3_0_5"/>
<dbReference type="InterPro" id="IPR004869">
    <property type="entry name" value="MMPL_dom"/>
</dbReference>
<feature type="domain" description="SSD" evidence="7">
    <location>
        <begin position="253"/>
        <end position="369"/>
    </location>
</feature>
<feature type="transmembrane region" description="Helical" evidence="6">
    <location>
        <begin position="726"/>
        <end position="749"/>
    </location>
</feature>
<feature type="transmembrane region" description="Helical" evidence="6">
    <location>
        <begin position="273"/>
        <end position="294"/>
    </location>
</feature>
<feature type="transmembrane region" description="Helical" evidence="6">
    <location>
        <begin position="315"/>
        <end position="336"/>
    </location>
</feature>
<evidence type="ECO:0000256" key="3">
    <source>
        <dbReference type="ARBA" id="ARBA00022692"/>
    </source>
</evidence>
<feature type="transmembrane region" description="Helical" evidence="6">
    <location>
        <begin position="694"/>
        <end position="714"/>
    </location>
</feature>
<dbReference type="GO" id="GO:0005886">
    <property type="term" value="C:plasma membrane"/>
    <property type="evidence" value="ECO:0007669"/>
    <property type="project" value="UniProtKB-SubCell"/>
</dbReference>
<dbReference type="PANTHER" id="PTHR33406:SF12">
    <property type="entry name" value="BLR2997 PROTEIN"/>
    <property type="match status" value="1"/>
</dbReference>
<sequence length="766" mass="82020">MTAGFGIEKLGLLAQRFPRITLLIVAVLTIPLAFAAAKVEFSSDIREIFRSGTEEFRNLQMVEKQYPQTGEDVLLLVQAPDLFSRKNLEHLRDLHLNLHFAEGVKHVTSMFSAHDAPDASGNAEAVFPMELDGVDILNLRDTLLAHPFVSGKLLSADATTALFVVAIEPRPKIDDLRVVADDMRQVTDEALAGTDMKPELSGVAFFRLEIVGALIRDQRLLIGAGFAVSLIICLLFFRSPIYALLAGVPAGIAVLWTLGITELRGQEITVLTGVVPGLVTVLVFASSLHLLFGIKRKVVAGEGAREAIVSSVRDIGPACVLAAMTTAIALLSLTLVPHTLVSGFGLTAAIGTAVAFLTTITVLPALGTLLLGRRGRKENSDRTLDRIFTATSAICRRLGRTILGNPTAFLVAGLIVAIGAGILYATISPSYQYRDYLPANSQSSRVMDVVDKEFGGTEAILLHIQWPKDKPLDPAQVLAVVGDAHETLETLPLVTRAVSLHSIESWMLEGGLKQEQVLDFLEESQSPFVERMMSVDEHSALVSGYFPAVDASELVPVLDALETDLEALRAAHPGVRFIATGIAPHSARASYDMIVELNRSLLIAIGLNILLIGLVFWSLRAGLYSMVTNVLPIAVAGAILHLTGAGLQFTCVVAFTIGFGIAVDNAIHILNYYRLMRTNGEAVTPALEETIATIGPALAVGCLVLIVGFGGTVLSELPSLRLFGEVVIMLLATALLANLLVLPALIAFVEGRAWRTGAPRPTVKSS</sequence>
<gene>
    <name evidence="8" type="ORF">GL4_3109</name>
</gene>
<evidence type="ECO:0000259" key="7">
    <source>
        <dbReference type="PROSITE" id="PS50156"/>
    </source>
</evidence>
<proteinExistence type="predicted"/>
<keyword evidence="9" id="KW-1185">Reference proteome</keyword>
<dbReference type="OrthoDB" id="9794724at2"/>
<dbReference type="Proteomes" id="UP000031643">
    <property type="component" value="Chromosome"/>
</dbReference>
<organism evidence="8 9">
    <name type="scientific">Methyloceanibacter caenitepidi</name>
    <dbReference type="NCBI Taxonomy" id="1384459"/>
    <lineage>
        <taxon>Bacteria</taxon>
        <taxon>Pseudomonadati</taxon>
        <taxon>Pseudomonadota</taxon>
        <taxon>Alphaproteobacteria</taxon>
        <taxon>Hyphomicrobiales</taxon>
        <taxon>Hyphomicrobiaceae</taxon>
        <taxon>Methyloceanibacter</taxon>
    </lineage>
</organism>
<comment type="subcellular location">
    <subcellularLocation>
        <location evidence="1">Cell membrane</location>
        <topology evidence="1">Multi-pass membrane protein</topology>
    </subcellularLocation>
</comment>
<feature type="transmembrane region" description="Helical" evidence="6">
    <location>
        <begin position="348"/>
        <end position="372"/>
    </location>
</feature>
<name>A0A0A8K6Y1_9HYPH</name>
<keyword evidence="4 6" id="KW-1133">Transmembrane helix</keyword>
<keyword evidence="3 6" id="KW-0812">Transmembrane</keyword>
<reference evidence="8 9" key="1">
    <citation type="submission" date="2014-09" db="EMBL/GenBank/DDBJ databases">
        <title>Genome sequencing of Methyloceanibacter caenitepidi Gela4.</title>
        <authorList>
            <person name="Takeuchi M."/>
            <person name="Susumu S."/>
            <person name="Kamagata Y."/>
            <person name="Oshima K."/>
            <person name="Hattori M."/>
            <person name="Iwasaki W."/>
        </authorList>
    </citation>
    <scope>NUCLEOTIDE SEQUENCE [LARGE SCALE GENOMIC DNA]</scope>
    <source>
        <strain evidence="8 9">Gela4</strain>
    </source>
</reference>
<evidence type="ECO:0000256" key="5">
    <source>
        <dbReference type="ARBA" id="ARBA00023136"/>
    </source>
</evidence>
<evidence type="ECO:0000256" key="6">
    <source>
        <dbReference type="SAM" id="Phobius"/>
    </source>
</evidence>
<feature type="transmembrane region" description="Helical" evidence="6">
    <location>
        <begin position="601"/>
        <end position="619"/>
    </location>
</feature>
<dbReference type="RefSeq" id="WP_045368726.1">
    <property type="nucleotide sequence ID" value="NZ_AP014648.1"/>
</dbReference>
<dbReference type="Pfam" id="PF03176">
    <property type="entry name" value="MMPL"/>
    <property type="match status" value="2"/>
</dbReference>
<evidence type="ECO:0000256" key="2">
    <source>
        <dbReference type="ARBA" id="ARBA00022475"/>
    </source>
</evidence>
<protein>
    <recommendedName>
        <fullName evidence="7">SSD domain-containing protein</fullName>
    </recommendedName>
</protein>
<dbReference type="InterPro" id="IPR000731">
    <property type="entry name" value="SSD"/>
</dbReference>
<dbReference type="AlphaFoldDB" id="A0A0A8K6Y1"/>
<dbReference type="KEGG" id="mcg:GL4_3109"/>
<evidence type="ECO:0000256" key="4">
    <source>
        <dbReference type="ARBA" id="ARBA00022989"/>
    </source>
</evidence>
<keyword evidence="5 6" id="KW-0472">Membrane</keyword>
<keyword evidence="2" id="KW-1003">Cell membrane</keyword>
<feature type="transmembrane region" description="Helical" evidence="6">
    <location>
        <begin position="626"/>
        <end position="647"/>
    </location>
</feature>
<feature type="transmembrane region" description="Helical" evidence="6">
    <location>
        <begin position="220"/>
        <end position="237"/>
    </location>
</feature>
<dbReference type="EMBL" id="AP014648">
    <property type="protein sequence ID" value="BAQ18541.1"/>
    <property type="molecule type" value="Genomic_DNA"/>
</dbReference>
<feature type="transmembrane region" description="Helical" evidence="6">
    <location>
        <begin position="653"/>
        <end position="673"/>
    </location>
</feature>
<dbReference type="PROSITE" id="PS50156">
    <property type="entry name" value="SSD"/>
    <property type="match status" value="2"/>
</dbReference>
<accession>A0A0A8K6Y1</accession>
<feature type="transmembrane region" description="Helical" evidence="6">
    <location>
        <begin position="242"/>
        <end position="261"/>
    </location>
</feature>
<evidence type="ECO:0000313" key="9">
    <source>
        <dbReference type="Proteomes" id="UP000031643"/>
    </source>
</evidence>
<dbReference type="InterPro" id="IPR050545">
    <property type="entry name" value="Mycobact_MmpL"/>
</dbReference>
<feature type="domain" description="SSD" evidence="7">
    <location>
        <begin position="621"/>
        <end position="748"/>
    </location>
</feature>